<dbReference type="GO" id="GO:0016829">
    <property type="term" value="F:lyase activity"/>
    <property type="evidence" value="ECO:0007669"/>
    <property type="project" value="UniProtKB-KW"/>
</dbReference>
<evidence type="ECO:0000256" key="5">
    <source>
        <dbReference type="RuleBase" id="RU004516"/>
    </source>
</evidence>
<keyword evidence="3 5" id="KW-0663">Pyridoxal phosphate</keyword>
<dbReference type="PROSITE" id="PS00770">
    <property type="entry name" value="AA_TRANSFER_CLASS_4"/>
    <property type="match status" value="1"/>
</dbReference>
<evidence type="ECO:0000313" key="7">
    <source>
        <dbReference type="Proteomes" id="UP000321049"/>
    </source>
</evidence>
<dbReference type="InterPro" id="IPR043132">
    <property type="entry name" value="BCAT-like_C"/>
</dbReference>
<dbReference type="AlphaFoldDB" id="A0A511JGI8"/>
<evidence type="ECO:0000256" key="4">
    <source>
        <dbReference type="RuleBase" id="RU004106"/>
    </source>
</evidence>
<dbReference type="GO" id="GO:0046394">
    <property type="term" value="P:carboxylic acid biosynthetic process"/>
    <property type="evidence" value="ECO:0007669"/>
    <property type="project" value="UniProtKB-ARBA"/>
</dbReference>
<dbReference type="SUPFAM" id="SSF56752">
    <property type="entry name" value="D-aminoacid aminotransferase-like PLP-dependent enzymes"/>
    <property type="match status" value="1"/>
</dbReference>
<dbReference type="Proteomes" id="UP000321049">
    <property type="component" value="Unassembled WGS sequence"/>
</dbReference>
<evidence type="ECO:0000313" key="6">
    <source>
        <dbReference type="EMBL" id="GEL97108.1"/>
    </source>
</evidence>
<sequence length="287" mass="29941">MSVVIWSNGRLHGPEDLLLSGVDHGLTVGDGVFETCAVYDGTAFALSRHLRRLKRSAEGLGLAAPDEGAIREGVAAVLADAGPDVGRLRITLTGGPGPLGSHRFAAEDQHPSILVLAGPGARSEVSRVIRVPWVRNERSSVAGLKTTSYAENVVAVAEAYRRGADEAVLANTVGELCEGTASNVFVERDGELVTPPLSSGCLAGITRELLLEWSAAAGLPVREAAAGELRYEVLDEVAAGSAHLMMSGSIRNVSPVASLDGVDIDLGPVSLEAQHLFQARLADDLDP</sequence>
<dbReference type="InterPro" id="IPR036038">
    <property type="entry name" value="Aminotransferase-like"/>
</dbReference>
<dbReference type="OrthoDB" id="9805628at2"/>
<protein>
    <submittedName>
        <fullName evidence="6">4-amino-4-deoxychorismate lyase</fullName>
    </submittedName>
</protein>
<dbReference type="PANTHER" id="PTHR42743:SF11">
    <property type="entry name" value="AMINODEOXYCHORISMATE LYASE"/>
    <property type="match status" value="1"/>
</dbReference>
<name>A0A511JGI8_9CELL</name>
<comment type="cofactor">
    <cofactor evidence="1 5">
        <name>pyridoxal 5'-phosphate</name>
        <dbReference type="ChEBI" id="CHEBI:597326"/>
    </cofactor>
</comment>
<organism evidence="6 7">
    <name type="scientific">Cellulomonas terrae</name>
    <dbReference type="NCBI Taxonomy" id="311234"/>
    <lineage>
        <taxon>Bacteria</taxon>
        <taxon>Bacillati</taxon>
        <taxon>Actinomycetota</taxon>
        <taxon>Actinomycetes</taxon>
        <taxon>Micrococcales</taxon>
        <taxon>Cellulomonadaceae</taxon>
        <taxon>Cellulomonas</taxon>
    </lineage>
</organism>
<dbReference type="RefSeq" id="WP_146844674.1">
    <property type="nucleotide sequence ID" value="NZ_BJWH01000002.1"/>
</dbReference>
<dbReference type="Gene3D" id="3.30.470.10">
    <property type="match status" value="1"/>
</dbReference>
<dbReference type="PANTHER" id="PTHR42743">
    <property type="entry name" value="AMINO-ACID AMINOTRANSFERASE"/>
    <property type="match status" value="1"/>
</dbReference>
<comment type="similarity">
    <text evidence="2 4">Belongs to the class-IV pyridoxal-phosphate-dependent aminotransferase family.</text>
</comment>
<dbReference type="InterPro" id="IPR043131">
    <property type="entry name" value="BCAT-like_N"/>
</dbReference>
<accession>A0A511JGI8</accession>
<dbReference type="InterPro" id="IPR001544">
    <property type="entry name" value="Aminotrans_IV"/>
</dbReference>
<proteinExistence type="inferred from homology"/>
<keyword evidence="6" id="KW-0456">Lyase</keyword>
<dbReference type="EMBL" id="BJWH01000002">
    <property type="protein sequence ID" value="GEL97108.1"/>
    <property type="molecule type" value="Genomic_DNA"/>
</dbReference>
<evidence type="ECO:0000256" key="2">
    <source>
        <dbReference type="ARBA" id="ARBA00009320"/>
    </source>
</evidence>
<comment type="caution">
    <text evidence="6">The sequence shown here is derived from an EMBL/GenBank/DDBJ whole genome shotgun (WGS) entry which is preliminary data.</text>
</comment>
<dbReference type="InterPro" id="IPR018300">
    <property type="entry name" value="Aminotrans_IV_CS"/>
</dbReference>
<dbReference type="Gene3D" id="3.20.10.10">
    <property type="entry name" value="D-amino Acid Aminotransferase, subunit A, domain 2"/>
    <property type="match status" value="1"/>
</dbReference>
<dbReference type="InterPro" id="IPR050571">
    <property type="entry name" value="Class-IV_PLP-Dep_Aminotrnsfr"/>
</dbReference>
<evidence type="ECO:0000256" key="1">
    <source>
        <dbReference type="ARBA" id="ARBA00001933"/>
    </source>
</evidence>
<gene>
    <name evidence="6" type="ORF">CTE05_06550</name>
</gene>
<keyword evidence="7" id="KW-1185">Reference proteome</keyword>
<evidence type="ECO:0000256" key="3">
    <source>
        <dbReference type="ARBA" id="ARBA00022898"/>
    </source>
</evidence>
<dbReference type="GO" id="GO:0005829">
    <property type="term" value="C:cytosol"/>
    <property type="evidence" value="ECO:0007669"/>
    <property type="project" value="TreeGrafter"/>
</dbReference>
<reference evidence="6 7" key="1">
    <citation type="submission" date="2019-07" db="EMBL/GenBank/DDBJ databases">
        <title>Whole genome shotgun sequence of Cellulomonas terrae NBRC 100819.</title>
        <authorList>
            <person name="Hosoyama A."/>
            <person name="Uohara A."/>
            <person name="Ohji S."/>
            <person name="Ichikawa N."/>
        </authorList>
    </citation>
    <scope>NUCLEOTIDE SEQUENCE [LARGE SCALE GENOMIC DNA]</scope>
    <source>
        <strain evidence="6 7">NBRC 100819</strain>
    </source>
</reference>
<dbReference type="Pfam" id="PF01063">
    <property type="entry name" value="Aminotran_4"/>
    <property type="match status" value="1"/>
</dbReference>